<keyword evidence="2" id="KW-1185">Reference proteome</keyword>
<reference evidence="1 2" key="1">
    <citation type="submission" date="2019-12" db="EMBL/GenBank/DDBJ databases">
        <title>Comparative genomics gives insights into the taxonomy of the Azoarcus-Aromatoleum group and reveals separate origins of nif in the plant-associated Azoarcus and non-plant-associated Aromatoleum sub-groups.</title>
        <authorList>
            <person name="Lafos M."/>
            <person name="Maluk M."/>
            <person name="Batista M."/>
            <person name="Junghare M."/>
            <person name="Carmona M."/>
            <person name="Faoro H."/>
            <person name="Cruz L.M."/>
            <person name="Battistoni F."/>
            <person name="De Souza E."/>
            <person name="Pedrosa F."/>
            <person name="Chen W.-M."/>
            <person name="Poole P.S."/>
            <person name="Dixon R.A."/>
            <person name="James E.K."/>
        </authorList>
    </citation>
    <scope>NUCLEOTIDE SEQUENCE [LARGE SCALE GENOMIC DNA]</scope>
    <source>
        <strain evidence="1 2">T</strain>
    </source>
</reference>
<dbReference type="RefSeq" id="WP_169142473.1">
    <property type="nucleotide sequence ID" value="NZ_WTVS01000058.1"/>
</dbReference>
<name>A0ABX1NLK4_9RHOO</name>
<sequence>MNTDASKAPLSADDVRRLAEEASASGLYCAEAVLTALAKAQGIDSELIPKMATAFCGGMSRTCGPCGALTGAIMGLGLSLGRSNAEQTADAAYSATRELVRAFEAEFGGRNCDQLLGCDIGTPEGQAVFRDRRLHRRCARYTSRAAEIAATLLAKEGT</sequence>
<dbReference type="Pfam" id="PF09719">
    <property type="entry name" value="C_GCAxxG_C_C"/>
    <property type="match status" value="1"/>
</dbReference>
<protein>
    <recommendedName>
        <fullName evidence="3">C_GCAxxG_C_C family protein</fullName>
    </recommendedName>
</protein>
<dbReference type="NCBIfam" id="TIGR01909">
    <property type="entry name" value="C_GCAxxG_C_C"/>
    <property type="match status" value="1"/>
</dbReference>
<dbReference type="Proteomes" id="UP000634522">
    <property type="component" value="Unassembled WGS sequence"/>
</dbReference>
<comment type="caution">
    <text evidence="1">The sequence shown here is derived from an EMBL/GenBank/DDBJ whole genome shotgun (WGS) entry which is preliminary data.</text>
</comment>
<evidence type="ECO:0008006" key="3">
    <source>
        <dbReference type="Google" id="ProtNLM"/>
    </source>
</evidence>
<dbReference type="EMBL" id="WTVS01000058">
    <property type="protein sequence ID" value="NMF99935.1"/>
    <property type="molecule type" value="Genomic_DNA"/>
</dbReference>
<evidence type="ECO:0000313" key="1">
    <source>
        <dbReference type="EMBL" id="NMF99935.1"/>
    </source>
</evidence>
<dbReference type="InterPro" id="IPR010181">
    <property type="entry name" value="CGCAxxGCC_motif"/>
</dbReference>
<proteinExistence type="predicted"/>
<organism evidence="1 2">
    <name type="scientific">Aromatoleum toluolicum</name>
    <dbReference type="NCBI Taxonomy" id="90060"/>
    <lineage>
        <taxon>Bacteria</taxon>
        <taxon>Pseudomonadati</taxon>
        <taxon>Pseudomonadota</taxon>
        <taxon>Betaproteobacteria</taxon>
        <taxon>Rhodocyclales</taxon>
        <taxon>Rhodocyclaceae</taxon>
        <taxon>Aromatoleum</taxon>
    </lineage>
</organism>
<accession>A0ABX1NLK4</accession>
<evidence type="ECO:0000313" key="2">
    <source>
        <dbReference type="Proteomes" id="UP000634522"/>
    </source>
</evidence>
<gene>
    <name evidence="1" type="ORF">GPA27_21405</name>
</gene>